<dbReference type="CDD" id="cd05263">
    <property type="entry name" value="MupV_like_SDR_e"/>
    <property type="match status" value="1"/>
</dbReference>
<keyword evidence="3" id="KW-1185">Reference proteome</keyword>
<dbReference type="Gene3D" id="3.40.50.720">
    <property type="entry name" value="NAD(P)-binding Rossmann-like Domain"/>
    <property type="match status" value="1"/>
</dbReference>
<dbReference type="Pfam" id="PF07993">
    <property type="entry name" value="NAD_binding_4"/>
    <property type="match status" value="1"/>
</dbReference>
<proteinExistence type="predicted"/>
<dbReference type="OrthoDB" id="9807212at2"/>
<dbReference type="EMBL" id="CP020772">
    <property type="protein sequence ID" value="ARI78306.1"/>
    <property type="molecule type" value="Genomic_DNA"/>
</dbReference>
<dbReference type="Proteomes" id="UP000192527">
    <property type="component" value="Chromosome"/>
</dbReference>
<dbReference type="SUPFAM" id="SSF51735">
    <property type="entry name" value="NAD(P)-binding Rossmann-fold domains"/>
    <property type="match status" value="1"/>
</dbReference>
<evidence type="ECO:0000313" key="2">
    <source>
        <dbReference type="EMBL" id="ARI78306.1"/>
    </source>
</evidence>
<protein>
    <submittedName>
        <fullName evidence="2">Short-chain dehydrogenase</fullName>
    </submittedName>
</protein>
<dbReference type="PANTHER" id="PTHR11011">
    <property type="entry name" value="MALE STERILITY PROTEIN 2-RELATED"/>
    <property type="match status" value="1"/>
</dbReference>
<evidence type="ECO:0000313" key="3">
    <source>
        <dbReference type="Proteomes" id="UP000192527"/>
    </source>
</evidence>
<reference evidence="2 3" key="1">
    <citation type="submission" date="2017-04" db="EMBL/GenBank/DDBJ databases">
        <title>The whole genome sequencing and assembly of Halobacillus mangrovi strain.</title>
        <authorList>
            <person name="Lee S.-J."/>
            <person name="Park M.-K."/>
            <person name="Kim J.-Y."/>
            <person name="Lee Y.-J."/>
            <person name="Yi H."/>
            <person name="Bahn Y.-S."/>
            <person name="Kim J.F."/>
            <person name="Lee D.-W."/>
        </authorList>
    </citation>
    <scope>NUCLEOTIDE SEQUENCE [LARGE SCALE GENOMIC DNA]</scope>
    <source>
        <strain evidence="2 3">KTB 131</strain>
    </source>
</reference>
<dbReference type="RefSeq" id="WP_085030765.1">
    <property type="nucleotide sequence ID" value="NZ_CP020772.1"/>
</dbReference>
<organism evidence="2 3">
    <name type="scientific">Halobacillus mangrovi</name>
    <dbReference type="NCBI Taxonomy" id="402384"/>
    <lineage>
        <taxon>Bacteria</taxon>
        <taxon>Bacillati</taxon>
        <taxon>Bacillota</taxon>
        <taxon>Bacilli</taxon>
        <taxon>Bacillales</taxon>
        <taxon>Bacillaceae</taxon>
        <taxon>Halobacillus</taxon>
    </lineage>
</organism>
<gene>
    <name evidence="2" type="ORF">HM131_16325</name>
</gene>
<accession>A0A1W5ZY73</accession>
<evidence type="ECO:0000259" key="1">
    <source>
        <dbReference type="Pfam" id="PF07993"/>
    </source>
</evidence>
<dbReference type="GO" id="GO:0080019">
    <property type="term" value="F:alcohol-forming very long-chain fatty acyl-CoA reductase activity"/>
    <property type="evidence" value="ECO:0007669"/>
    <property type="project" value="InterPro"/>
</dbReference>
<dbReference type="InterPro" id="IPR026055">
    <property type="entry name" value="FAR"/>
</dbReference>
<dbReference type="InterPro" id="IPR036291">
    <property type="entry name" value="NAD(P)-bd_dom_sf"/>
</dbReference>
<dbReference type="InterPro" id="IPR013120">
    <property type="entry name" value="FAR_NAD-bd"/>
</dbReference>
<dbReference type="AlphaFoldDB" id="A0A1W5ZY73"/>
<dbReference type="KEGG" id="hmn:HM131_16325"/>
<dbReference type="STRING" id="402384.HM131_16325"/>
<feature type="domain" description="Thioester reductase (TE)" evidence="1">
    <location>
        <begin position="5"/>
        <end position="240"/>
    </location>
</feature>
<sequence>MKLLLTGATGFVGKQLTLRLLSEGHEVFALARNERKAGNLLDSVPKELQSNLFIINGDISKNQAGVSEEKIKELKNHIDTVYHIAAFLSFDENDRELTFKVNVDGTRNILEFSKAIEAKNFFHVSTAYTLGDKLYGKEELHSVHNTFVNSYEESKCHAEHLVFEYTDHFNVNIFRPSIIVGDSKTGKAESTFALYGVIRSFEILKKRMSRQKQESNHNVRFLCESEAAQNLVPVDYVVDVLTAGLEHAEKGTIYHITNSNPPTNQFVFETLKEELDFHKVELVPISYASQLTEQELKFNEPMRVFHRYLEKTLKFDDSNTRELLKKNHMEPLHMDKPMLQTIINGKCAN</sequence>
<name>A0A1W5ZY73_9BACI</name>